<dbReference type="PROSITE" id="PS51354">
    <property type="entry name" value="GLUTAREDOXIN_2"/>
    <property type="match status" value="2"/>
</dbReference>
<dbReference type="InterPro" id="IPR004045">
    <property type="entry name" value="Glutathione_S-Trfase_N"/>
</dbReference>
<dbReference type="SUPFAM" id="SSF52833">
    <property type="entry name" value="Thioredoxin-like"/>
    <property type="match status" value="2"/>
</dbReference>
<dbReference type="Proteomes" id="UP001516023">
    <property type="component" value="Unassembled WGS sequence"/>
</dbReference>
<evidence type="ECO:0000259" key="2">
    <source>
        <dbReference type="PROSITE" id="PS50404"/>
    </source>
</evidence>
<reference evidence="3 4" key="1">
    <citation type="journal article" date="2020" name="G3 (Bethesda)">
        <title>Improved Reference Genome for Cyclotella cryptica CCMP332, a Model for Cell Wall Morphogenesis, Salinity Adaptation, and Lipid Production in Diatoms (Bacillariophyta).</title>
        <authorList>
            <person name="Roberts W.R."/>
            <person name="Downey K.M."/>
            <person name="Ruck E.C."/>
            <person name="Traller J.C."/>
            <person name="Alverson A.J."/>
        </authorList>
    </citation>
    <scope>NUCLEOTIDE SEQUENCE [LARGE SCALE GENOMIC DNA]</scope>
    <source>
        <strain evidence="3 4">CCMP332</strain>
    </source>
</reference>
<dbReference type="PANTHER" id="PTHR45288:SF1">
    <property type="entry name" value="THIOREDOXIN FAMILY PROTEIN"/>
    <property type="match status" value="1"/>
</dbReference>
<keyword evidence="4" id="KW-1185">Reference proteome</keyword>
<comment type="caution">
    <text evidence="3">The sequence shown here is derived from an EMBL/GenBank/DDBJ whole genome shotgun (WGS) entry which is preliminary data.</text>
</comment>
<feature type="signal peptide" evidence="1">
    <location>
        <begin position="1"/>
        <end position="16"/>
    </location>
</feature>
<dbReference type="PRINTS" id="PR00160">
    <property type="entry name" value="GLUTAREDOXIN"/>
</dbReference>
<dbReference type="Pfam" id="PF13417">
    <property type="entry name" value="GST_N_3"/>
    <property type="match status" value="1"/>
</dbReference>
<name>A0ABD3PU54_9STRA</name>
<evidence type="ECO:0000256" key="1">
    <source>
        <dbReference type="SAM" id="SignalP"/>
    </source>
</evidence>
<dbReference type="Pfam" id="PF00462">
    <property type="entry name" value="Glutaredoxin"/>
    <property type="match status" value="1"/>
</dbReference>
<dbReference type="Gene3D" id="3.40.30.10">
    <property type="entry name" value="Glutaredoxin"/>
    <property type="match status" value="2"/>
</dbReference>
<dbReference type="PROSITE" id="PS50404">
    <property type="entry name" value="GST_NTER"/>
    <property type="match status" value="1"/>
</dbReference>
<dbReference type="PANTHER" id="PTHR45288">
    <property type="entry name" value="THIOREDOXIN FAMILY PROTEIN"/>
    <property type="match status" value="1"/>
</dbReference>
<dbReference type="CDD" id="cd02066">
    <property type="entry name" value="GRX_family"/>
    <property type="match status" value="1"/>
</dbReference>
<evidence type="ECO:0000313" key="4">
    <source>
        <dbReference type="Proteomes" id="UP001516023"/>
    </source>
</evidence>
<sequence length="453" mass="49487">MRALLLLLSSLVTSHGFSVPRRGNRSSSSTTQLRSIPNSFDTLTSGLASIARLPRGVTVSSDGISLSGPAARFLPKIKQLFDVENSRECRVVRERITELDLVVERVIPAAENSRAVARSPITVPTMVAEIDGLEQTFTGVDEILRFLDDKFSTLKKDESKTTKIEISDEEDNTMKVALEKLVEMTTYLPGLLRAGRGSRVCGAASTSFDVPRPAQPLVLYSYEGNQFCRLVREVLTELDLVFELRSAGKMSPRRNELAKIAGGSSQCPYLIDPNTGVKLAESADIISYLYKTYGLWTPPNELLQSISGVVTPLLAPLYRVIAPLQAGSYRENEFEYKSEIAEAKATIYDEILANPVVVYTYEYSPFCSEATALLENCGIQFKEISLGLEWIPGLISEPAKRAALLEITGQSSLPHIFVGGTSIGGLFSGSPGLVPALEQGKLKQLIEDAKKTI</sequence>
<dbReference type="EMBL" id="JABMIG020000111">
    <property type="protein sequence ID" value="KAL3791663.1"/>
    <property type="molecule type" value="Genomic_DNA"/>
</dbReference>
<gene>
    <name evidence="3" type="ORF">HJC23_003920</name>
</gene>
<keyword evidence="1" id="KW-0732">Signal</keyword>
<proteinExistence type="predicted"/>
<dbReference type="InterPro" id="IPR036249">
    <property type="entry name" value="Thioredoxin-like_sf"/>
</dbReference>
<protein>
    <recommendedName>
        <fullName evidence="2">GST N-terminal domain-containing protein</fullName>
    </recommendedName>
</protein>
<feature type="domain" description="GST N-terminal" evidence="2">
    <location>
        <begin position="215"/>
        <end position="297"/>
    </location>
</feature>
<evidence type="ECO:0000313" key="3">
    <source>
        <dbReference type="EMBL" id="KAL3791663.1"/>
    </source>
</evidence>
<organism evidence="3 4">
    <name type="scientific">Cyclotella cryptica</name>
    <dbReference type="NCBI Taxonomy" id="29204"/>
    <lineage>
        <taxon>Eukaryota</taxon>
        <taxon>Sar</taxon>
        <taxon>Stramenopiles</taxon>
        <taxon>Ochrophyta</taxon>
        <taxon>Bacillariophyta</taxon>
        <taxon>Coscinodiscophyceae</taxon>
        <taxon>Thalassiosirophycidae</taxon>
        <taxon>Stephanodiscales</taxon>
        <taxon>Stephanodiscaceae</taxon>
        <taxon>Cyclotella</taxon>
    </lineage>
</organism>
<dbReference type="InterPro" id="IPR002109">
    <property type="entry name" value="Glutaredoxin"/>
</dbReference>
<dbReference type="InterPro" id="IPR014025">
    <property type="entry name" value="Glutaredoxin_subgr"/>
</dbReference>
<feature type="chain" id="PRO_5044890618" description="GST N-terminal domain-containing protein" evidence="1">
    <location>
        <begin position="17"/>
        <end position="453"/>
    </location>
</feature>
<accession>A0ABD3PU54</accession>
<dbReference type="AlphaFoldDB" id="A0ABD3PU54"/>